<dbReference type="PANTHER" id="PTHR45658:SF42">
    <property type="entry name" value="GATA TRANSCRIPTION FACTOR 1"/>
    <property type="match status" value="1"/>
</dbReference>
<accession>A0A9R0JLT0</accession>
<feature type="region of interest" description="Disordered" evidence="10">
    <location>
        <begin position="94"/>
        <end position="143"/>
    </location>
</feature>
<dbReference type="PANTHER" id="PTHR45658">
    <property type="entry name" value="GATA TRANSCRIPTION FACTOR"/>
    <property type="match status" value="1"/>
</dbReference>
<dbReference type="KEGG" id="soe:110778822"/>
<dbReference type="GO" id="GO:0006357">
    <property type="term" value="P:regulation of transcription by RNA polymerase II"/>
    <property type="evidence" value="ECO:0000318"/>
    <property type="project" value="GO_Central"/>
</dbReference>
<dbReference type="AlphaFoldDB" id="A0A9R0JLT0"/>
<keyword evidence="4" id="KW-0862">Zinc</keyword>
<evidence type="ECO:0000256" key="10">
    <source>
        <dbReference type="SAM" id="MobiDB-lite"/>
    </source>
</evidence>
<evidence type="ECO:0000256" key="4">
    <source>
        <dbReference type="ARBA" id="ARBA00022833"/>
    </source>
</evidence>
<dbReference type="GeneID" id="110778822"/>
<protein>
    <submittedName>
        <fullName evidence="13">GATA transcription factor 1 isoform X1</fullName>
    </submittedName>
</protein>
<gene>
    <name evidence="13" type="primary">LOC110778822</name>
</gene>
<evidence type="ECO:0000256" key="8">
    <source>
        <dbReference type="ARBA" id="ARBA00023163"/>
    </source>
</evidence>
<dbReference type="GO" id="GO:0030154">
    <property type="term" value="P:cell differentiation"/>
    <property type="evidence" value="ECO:0000318"/>
    <property type="project" value="GO_Central"/>
</dbReference>
<evidence type="ECO:0000256" key="7">
    <source>
        <dbReference type="ARBA" id="ARBA00023159"/>
    </source>
</evidence>
<dbReference type="InterPro" id="IPR000679">
    <property type="entry name" value="Znf_GATA"/>
</dbReference>
<dbReference type="PROSITE" id="PS50114">
    <property type="entry name" value="GATA_ZN_FINGER_2"/>
    <property type="match status" value="1"/>
</dbReference>
<dbReference type="GO" id="GO:0000976">
    <property type="term" value="F:transcription cis-regulatory region binding"/>
    <property type="evidence" value="ECO:0000318"/>
    <property type="project" value="GO_Central"/>
</dbReference>
<feature type="compositionally biased region" description="Basic residues" evidence="10">
    <location>
        <begin position="36"/>
        <end position="53"/>
    </location>
</feature>
<keyword evidence="8" id="KW-0804">Transcription</keyword>
<evidence type="ECO:0000313" key="13">
    <source>
        <dbReference type="RefSeq" id="XP_021839063.1"/>
    </source>
</evidence>
<keyword evidence="6" id="KW-0238">DNA-binding</keyword>
<feature type="compositionally biased region" description="Acidic residues" evidence="10">
    <location>
        <begin position="21"/>
        <end position="30"/>
    </location>
</feature>
<reference evidence="13" key="2">
    <citation type="submission" date="2025-08" db="UniProtKB">
        <authorList>
            <consortium name="RefSeq"/>
        </authorList>
    </citation>
    <scope>IDENTIFICATION</scope>
    <source>
        <tissue evidence="13">Leaf</tissue>
    </source>
</reference>
<feature type="compositionally biased region" description="Polar residues" evidence="10">
    <location>
        <begin position="94"/>
        <end position="108"/>
    </location>
</feature>
<dbReference type="GO" id="GO:0005634">
    <property type="term" value="C:nucleus"/>
    <property type="evidence" value="ECO:0000318"/>
    <property type="project" value="GO_Central"/>
</dbReference>
<feature type="compositionally biased region" description="Low complexity" evidence="10">
    <location>
        <begin position="109"/>
        <end position="135"/>
    </location>
</feature>
<evidence type="ECO:0000256" key="6">
    <source>
        <dbReference type="ARBA" id="ARBA00023125"/>
    </source>
</evidence>
<evidence type="ECO:0000313" key="12">
    <source>
        <dbReference type="Proteomes" id="UP000813463"/>
    </source>
</evidence>
<keyword evidence="12" id="KW-1185">Reference proteome</keyword>
<comment type="similarity">
    <text evidence="1">Belongs to the type IV zinc-finger family. Class A subfamily.</text>
</comment>
<dbReference type="InterPro" id="IPR013088">
    <property type="entry name" value="Znf_NHR/GATA"/>
</dbReference>
<dbReference type="Pfam" id="PF00320">
    <property type="entry name" value="GATA"/>
    <property type="match status" value="1"/>
</dbReference>
<keyword evidence="3 9" id="KW-0863">Zinc-finger</keyword>
<evidence type="ECO:0000256" key="5">
    <source>
        <dbReference type="ARBA" id="ARBA00023015"/>
    </source>
</evidence>
<dbReference type="FunFam" id="3.30.50.10:FF:000018">
    <property type="entry name" value="GATA transcription factor"/>
    <property type="match status" value="1"/>
</dbReference>
<evidence type="ECO:0000256" key="1">
    <source>
        <dbReference type="ARBA" id="ARBA00005694"/>
    </source>
</evidence>
<dbReference type="RefSeq" id="XP_021839063.1">
    <property type="nucleotide sequence ID" value="XM_021983371.2"/>
</dbReference>
<organism evidence="12 13">
    <name type="scientific">Spinacia oleracea</name>
    <name type="common">Spinach</name>
    <dbReference type="NCBI Taxonomy" id="3562"/>
    <lineage>
        <taxon>Eukaryota</taxon>
        <taxon>Viridiplantae</taxon>
        <taxon>Streptophyta</taxon>
        <taxon>Embryophyta</taxon>
        <taxon>Tracheophyta</taxon>
        <taxon>Spermatophyta</taxon>
        <taxon>Magnoliopsida</taxon>
        <taxon>eudicotyledons</taxon>
        <taxon>Gunneridae</taxon>
        <taxon>Pentapetalae</taxon>
        <taxon>Caryophyllales</taxon>
        <taxon>Chenopodiaceae</taxon>
        <taxon>Chenopodioideae</taxon>
        <taxon>Anserineae</taxon>
        <taxon>Spinacia</taxon>
    </lineage>
</organism>
<feature type="domain" description="GATA-type" evidence="11">
    <location>
        <begin position="199"/>
        <end position="235"/>
    </location>
</feature>
<evidence type="ECO:0000259" key="11">
    <source>
        <dbReference type="PROSITE" id="PS50114"/>
    </source>
</evidence>
<evidence type="ECO:0000256" key="9">
    <source>
        <dbReference type="PROSITE-ProRule" id="PRU00094"/>
    </source>
</evidence>
<feature type="region of interest" description="Disordered" evidence="10">
    <location>
        <begin position="20"/>
        <end position="53"/>
    </location>
</feature>
<dbReference type="InterPro" id="IPR051140">
    <property type="entry name" value="GATA_TF"/>
</dbReference>
<keyword evidence="7" id="KW-0010">Activator</keyword>
<name>A0A9R0JLT0_SPIOL</name>
<proteinExistence type="inferred from homology"/>
<dbReference type="OrthoDB" id="2162994at2759"/>
<dbReference type="Gene3D" id="3.30.50.10">
    <property type="entry name" value="Erythroid Transcription Factor GATA-1, subunit A"/>
    <property type="match status" value="1"/>
</dbReference>
<evidence type="ECO:0000256" key="3">
    <source>
        <dbReference type="ARBA" id="ARBA00022771"/>
    </source>
</evidence>
<dbReference type="SMART" id="SM00401">
    <property type="entry name" value="ZnF_GATA"/>
    <property type="match status" value="1"/>
</dbReference>
<reference evidence="12" key="1">
    <citation type="journal article" date="2021" name="Nat. Commun.">
        <title>Genomic analyses provide insights into spinach domestication and the genetic basis of agronomic traits.</title>
        <authorList>
            <person name="Cai X."/>
            <person name="Sun X."/>
            <person name="Xu C."/>
            <person name="Sun H."/>
            <person name="Wang X."/>
            <person name="Ge C."/>
            <person name="Zhang Z."/>
            <person name="Wang Q."/>
            <person name="Fei Z."/>
            <person name="Jiao C."/>
            <person name="Wang Q."/>
        </authorList>
    </citation>
    <scope>NUCLEOTIDE SEQUENCE [LARGE SCALE GENOMIC DNA]</scope>
    <source>
        <strain evidence="12">cv. Varoflay</strain>
    </source>
</reference>
<dbReference type="PROSITE" id="PS00344">
    <property type="entry name" value="GATA_ZN_FINGER_1"/>
    <property type="match status" value="1"/>
</dbReference>
<dbReference type="GO" id="GO:0008270">
    <property type="term" value="F:zinc ion binding"/>
    <property type="evidence" value="ECO:0007669"/>
    <property type="project" value="UniProtKB-KW"/>
</dbReference>
<dbReference type="CDD" id="cd00202">
    <property type="entry name" value="ZnF_GATA"/>
    <property type="match status" value="1"/>
</dbReference>
<sequence>MESFDKAARFMDELLDFSSDIGEEESDDEIPGNSSKSHHFLHHHRLNHRRHNRQSPPFAQEFVEEELEWISNKDAFPMVESLVDILPNHPRIASSYNTNHQSPISVLDNSNSSSSSSANSHLTHGSLNNNNINSNGGRGGNMMLINLSSDFKVPGKARSKHGRKRRKDMLGSQFKCFVYEKKGARKLASSVSASSKSSSTLGRKCLHCGSEKTPQWRAGPSGPKTLCNACGVRYKSGRLCDEYRPASSPTFSSDLHSNSHRKIVEMRRQKMPLTGSGSNSLEIG</sequence>
<dbReference type="Proteomes" id="UP000813463">
    <property type="component" value="Chromosome 1"/>
</dbReference>
<keyword evidence="2" id="KW-0479">Metal-binding</keyword>
<keyword evidence="5" id="KW-0805">Transcription regulation</keyword>
<dbReference type="SUPFAM" id="SSF57716">
    <property type="entry name" value="Glucocorticoid receptor-like (DNA-binding domain)"/>
    <property type="match status" value="1"/>
</dbReference>
<evidence type="ECO:0000256" key="2">
    <source>
        <dbReference type="ARBA" id="ARBA00022723"/>
    </source>
</evidence>